<feature type="domain" description="Cathepsin propeptide inhibitor" evidence="9">
    <location>
        <begin position="31"/>
        <end position="90"/>
    </location>
</feature>
<keyword evidence="5" id="KW-0865">Zymogen</keyword>
<feature type="domain" description="Peptidase C1A papain C-terminal" evidence="8">
    <location>
        <begin position="119"/>
        <end position="335"/>
    </location>
</feature>
<keyword evidence="3 10" id="KW-0378">Hydrolase</keyword>
<keyword evidence="7" id="KW-0732">Signal</keyword>
<keyword evidence="4" id="KW-0788">Thiol protease</keyword>
<dbReference type="EMBL" id="KM874274">
    <property type="protein sequence ID" value="AJF94913.1"/>
    <property type="molecule type" value="mRNA"/>
</dbReference>
<evidence type="ECO:0000256" key="3">
    <source>
        <dbReference type="ARBA" id="ARBA00022801"/>
    </source>
</evidence>
<dbReference type="PRINTS" id="PR00705">
    <property type="entry name" value="PAPAIN"/>
</dbReference>
<dbReference type="Gene3D" id="3.90.70.10">
    <property type="entry name" value="Cysteine proteinases"/>
    <property type="match status" value="1"/>
</dbReference>
<dbReference type="InterPro" id="IPR000668">
    <property type="entry name" value="Peptidase_C1A_C"/>
</dbReference>
<feature type="chain" id="PRO_5018610792" evidence="7">
    <location>
        <begin position="20"/>
        <end position="336"/>
    </location>
</feature>
<organism evidence="10">
    <name type="scientific">Nephilingis cruentata</name>
    <dbReference type="NCBI Taxonomy" id="3453323"/>
    <lineage>
        <taxon>Eukaryota</taxon>
        <taxon>Metazoa</taxon>
        <taxon>Ecdysozoa</taxon>
        <taxon>Arthropoda</taxon>
        <taxon>Chelicerata</taxon>
        <taxon>Arachnida</taxon>
        <taxon>Araneae</taxon>
        <taxon>Araneomorphae</taxon>
        <taxon>Entelegynae</taxon>
        <taxon>Araneoidea</taxon>
        <taxon>Nephilidae</taxon>
        <taxon>Nephilingis</taxon>
    </lineage>
</organism>
<reference evidence="10" key="1">
    <citation type="submission" date="2014-10" db="EMBL/GenBank/DDBJ databases">
        <title>Cysteine cathepsins as digestive enzymes in the spider Nephilengys cruentata.</title>
        <authorList>
            <person name="Fuzita F.J."/>
            <person name="Pinkse M.W.H."/>
            <person name="Verhaert P.D.E.M."/>
            <person name="Lopes A.R."/>
        </authorList>
    </citation>
    <scope>NUCLEOTIDE SEQUENCE</scope>
    <source>
        <strain evidence="10">B</strain>
    </source>
</reference>
<dbReference type="EC" id="3.4.22.15" evidence="10"/>
<dbReference type="InterPro" id="IPR000169">
    <property type="entry name" value="Pept_cys_AS"/>
</dbReference>
<dbReference type="FunFam" id="3.90.70.10:FF:000006">
    <property type="entry name" value="Cathepsin S"/>
    <property type="match status" value="1"/>
</dbReference>
<dbReference type="CDD" id="cd02248">
    <property type="entry name" value="Peptidase_C1A"/>
    <property type="match status" value="1"/>
</dbReference>
<dbReference type="InterPro" id="IPR038765">
    <property type="entry name" value="Papain-like_cys_pep_sf"/>
</dbReference>
<evidence type="ECO:0000259" key="8">
    <source>
        <dbReference type="SMART" id="SM00645"/>
    </source>
</evidence>
<dbReference type="PROSITE" id="PS00640">
    <property type="entry name" value="THIOL_PROTEASE_ASN"/>
    <property type="match status" value="1"/>
</dbReference>
<evidence type="ECO:0000256" key="6">
    <source>
        <dbReference type="ARBA" id="ARBA00023157"/>
    </source>
</evidence>
<dbReference type="SMART" id="SM00848">
    <property type="entry name" value="Inhibitor_I29"/>
    <property type="match status" value="1"/>
</dbReference>
<dbReference type="AlphaFoldDB" id="A0A0B5IZ90"/>
<comment type="similarity">
    <text evidence="1">Belongs to the peptidase C1 family.</text>
</comment>
<evidence type="ECO:0000256" key="7">
    <source>
        <dbReference type="SAM" id="SignalP"/>
    </source>
</evidence>
<accession>A0A0B5IZ90</accession>
<dbReference type="SMART" id="SM00645">
    <property type="entry name" value="Pept_C1"/>
    <property type="match status" value="1"/>
</dbReference>
<evidence type="ECO:0000259" key="9">
    <source>
        <dbReference type="SMART" id="SM00848"/>
    </source>
</evidence>
<feature type="signal peptide" evidence="7">
    <location>
        <begin position="1"/>
        <end position="19"/>
    </location>
</feature>
<protein>
    <submittedName>
        <fullName evidence="10">Cathepsin L4</fullName>
        <ecNumber evidence="10">3.4.22.15</ecNumber>
    </submittedName>
</protein>
<evidence type="ECO:0000256" key="5">
    <source>
        <dbReference type="ARBA" id="ARBA00023145"/>
    </source>
</evidence>
<dbReference type="PANTHER" id="PTHR12411">
    <property type="entry name" value="CYSTEINE PROTEASE FAMILY C1-RELATED"/>
    <property type="match status" value="1"/>
</dbReference>
<dbReference type="InterPro" id="IPR025661">
    <property type="entry name" value="Pept_asp_AS"/>
</dbReference>
<evidence type="ECO:0000313" key="10">
    <source>
        <dbReference type="EMBL" id="AJF94913.1"/>
    </source>
</evidence>
<keyword evidence="6" id="KW-1015">Disulfide bond</keyword>
<dbReference type="InterPro" id="IPR013201">
    <property type="entry name" value="Prot_inhib_I29"/>
</dbReference>
<proteinExistence type="evidence at transcript level"/>
<evidence type="ECO:0000256" key="4">
    <source>
        <dbReference type="ARBA" id="ARBA00022807"/>
    </source>
</evidence>
<dbReference type="PROSITE" id="PS00139">
    <property type="entry name" value="THIOL_PROTEASE_CYS"/>
    <property type="match status" value="1"/>
</dbReference>
<evidence type="ECO:0000256" key="2">
    <source>
        <dbReference type="ARBA" id="ARBA00022670"/>
    </source>
</evidence>
<dbReference type="InterPro" id="IPR013128">
    <property type="entry name" value="Peptidase_C1A"/>
</dbReference>
<keyword evidence="2" id="KW-0645">Protease</keyword>
<dbReference type="InterPro" id="IPR039417">
    <property type="entry name" value="Peptidase_C1A_papain-like"/>
</dbReference>
<dbReference type="PROSITE" id="PS00639">
    <property type="entry name" value="THIOL_PROTEASE_HIS"/>
    <property type="match status" value="1"/>
</dbReference>
<dbReference type="Pfam" id="PF08246">
    <property type="entry name" value="Inhibitor_I29"/>
    <property type="match status" value="1"/>
</dbReference>
<dbReference type="GO" id="GO:0006508">
    <property type="term" value="P:proteolysis"/>
    <property type="evidence" value="ECO:0007669"/>
    <property type="project" value="UniProtKB-KW"/>
</dbReference>
<sequence length="336" mass="37537">MKYLSIIVLVFCAVSLANAFVSELDVIKEEWEAFKLEFSKIYEEIEDTFRMKVFMENKHKIAQHNKLFLTGHKSYSLSMNKFGDLLHHEFISAVNGFKRNYNESLSEGSTFLSPSNIKLPDKVNWTAEGYVTPVKDQGSCGSCWSFSATGALEGQHFRQTGKLVSLSEQNLVDCSGKFGNEGCNGGLMDQAFDYIKSNHGIDTEESYPYKAKQGRCHYKKQNAGATDTGFVDIPSGDETKLMEAVATVGPVSVAIDASHESFQFYSKGVYDEIECNSQELDHGVLVVGYGTTKRGIDYWLVKNSWGTSWGEYGYIKMSRNKENQCGIATQASYPLV</sequence>
<dbReference type="GO" id="GO:0004197">
    <property type="term" value="F:cysteine-type endopeptidase activity"/>
    <property type="evidence" value="ECO:0007669"/>
    <property type="project" value="UniProtKB-EC"/>
</dbReference>
<evidence type="ECO:0000256" key="1">
    <source>
        <dbReference type="ARBA" id="ARBA00008455"/>
    </source>
</evidence>
<dbReference type="SUPFAM" id="SSF54001">
    <property type="entry name" value="Cysteine proteinases"/>
    <property type="match status" value="1"/>
</dbReference>
<dbReference type="Pfam" id="PF00112">
    <property type="entry name" value="Peptidase_C1"/>
    <property type="match status" value="1"/>
</dbReference>
<name>A0A0B5IZ90_9ARAC</name>
<dbReference type="InterPro" id="IPR025660">
    <property type="entry name" value="Pept_his_AS"/>
</dbReference>